<dbReference type="InterPro" id="IPR036682">
    <property type="entry name" value="OS_D_A10/PebIII_sf"/>
</dbReference>
<comment type="caution">
    <text evidence="2">The sequence shown here is derived from an EMBL/GenBank/DDBJ whole genome shotgun (WGS) entry which is preliminary data.</text>
</comment>
<sequence>MTTSLLPTNLGASIGASGPLNKIVAFRLAVLGSPACKWQHGRSLKESPSSGIIKMNCISIAFILVTLAIVVTSHPQKYSSKYDHIDIDSILKNDRVLQSHVNCILEKGPCTQEGRDFREYLPEAIATSCEKCTKAQKEIVRKAARYLMAHKKAEWEQIKRKYDEMKEHSEEFKKFMEES</sequence>
<accession>A0ABR1ANI5</accession>
<dbReference type="PANTHER" id="PTHR11257">
    <property type="entry name" value="CHEMOSENSORY PROTEIN-RELATED"/>
    <property type="match status" value="1"/>
</dbReference>
<dbReference type="EMBL" id="JAWJWF010000046">
    <property type="protein sequence ID" value="KAK6624050.1"/>
    <property type="molecule type" value="Genomic_DNA"/>
</dbReference>
<dbReference type="Proteomes" id="UP001359485">
    <property type="component" value="Unassembled WGS sequence"/>
</dbReference>
<feature type="transmembrane region" description="Helical" evidence="1">
    <location>
        <begin position="52"/>
        <end position="71"/>
    </location>
</feature>
<protein>
    <submittedName>
        <fullName evidence="2">Uncharacterized protein</fullName>
    </submittedName>
</protein>
<dbReference type="Gene3D" id="1.10.2080.10">
    <property type="entry name" value="Insect odorant-binding protein A10/Ejaculatory bulb-specific protein 3"/>
    <property type="match status" value="1"/>
</dbReference>
<evidence type="ECO:0000313" key="3">
    <source>
        <dbReference type="Proteomes" id="UP001359485"/>
    </source>
</evidence>
<organism evidence="2 3">
    <name type="scientific">Polyplax serrata</name>
    <name type="common">Common mouse louse</name>
    <dbReference type="NCBI Taxonomy" id="468196"/>
    <lineage>
        <taxon>Eukaryota</taxon>
        <taxon>Metazoa</taxon>
        <taxon>Ecdysozoa</taxon>
        <taxon>Arthropoda</taxon>
        <taxon>Hexapoda</taxon>
        <taxon>Insecta</taxon>
        <taxon>Pterygota</taxon>
        <taxon>Neoptera</taxon>
        <taxon>Paraneoptera</taxon>
        <taxon>Psocodea</taxon>
        <taxon>Troctomorpha</taxon>
        <taxon>Phthiraptera</taxon>
        <taxon>Anoplura</taxon>
        <taxon>Polyplacidae</taxon>
        <taxon>Polyplax</taxon>
    </lineage>
</organism>
<name>A0ABR1ANI5_POLSC</name>
<evidence type="ECO:0000256" key="1">
    <source>
        <dbReference type="SAM" id="Phobius"/>
    </source>
</evidence>
<keyword evidence="1" id="KW-1133">Transmembrane helix</keyword>
<dbReference type="InterPro" id="IPR005055">
    <property type="entry name" value="A10/PebIII"/>
</dbReference>
<keyword evidence="1" id="KW-0812">Transmembrane</keyword>
<keyword evidence="3" id="KW-1185">Reference proteome</keyword>
<dbReference type="PANTHER" id="PTHR11257:SF12">
    <property type="entry name" value="EJACULATORY BULB-SPECIFIC PROTEIN 3-RELATED"/>
    <property type="match status" value="1"/>
</dbReference>
<evidence type="ECO:0000313" key="2">
    <source>
        <dbReference type="EMBL" id="KAK6624050.1"/>
    </source>
</evidence>
<keyword evidence="1" id="KW-0472">Membrane</keyword>
<reference evidence="2 3" key="1">
    <citation type="submission" date="2023-09" db="EMBL/GenBank/DDBJ databases">
        <title>Genomes of two closely related lineages of the louse Polyplax serrata with different host specificities.</title>
        <authorList>
            <person name="Martinu J."/>
            <person name="Tarabai H."/>
            <person name="Stefka J."/>
            <person name="Hypsa V."/>
        </authorList>
    </citation>
    <scope>NUCLEOTIDE SEQUENCE [LARGE SCALE GENOMIC DNA]</scope>
    <source>
        <strain evidence="2">98ZLc_SE</strain>
    </source>
</reference>
<dbReference type="SUPFAM" id="SSF100910">
    <property type="entry name" value="Chemosensory protein Csp2"/>
    <property type="match status" value="1"/>
</dbReference>
<proteinExistence type="predicted"/>
<gene>
    <name evidence="2" type="ORF">RUM44_010908</name>
</gene>
<dbReference type="Pfam" id="PF03392">
    <property type="entry name" value="OS-D"/>
    <property type="match status" value="1"/>
</dbReference>